<keyword evidence="2" id="KW-1133">Transmembrane helix</keyword>
<keyword evidence="2" id="KW-0812">Transmembrane</keyword>
<dbReference type="RefSeq" id="XP_033682950.1">
    <property type="nucleotide sequence ID" value="XM_033822099.1"/>
</dbReference>
<feature type="compositionally biased region" description="Polar residues" evidence="1">
    <location>
        <begin position="18"/>
        <end position="41"/>
    </location>
</feature>
<organism evidence="3 4">
    <name type="scientific">Trematosphaeria pertusa</name>
    <dbReference type="NCBI Taxonomy" id="390896"/>
    <lineage>
        <taxon>Eukaryota</taxon>
        <taxon>Fungi</taxon>
        <taxon>Dikarya</taxon>
        <taxon>Ascomycota</taxon>
        <taxon>Pezizomycotina</taxon>
        <taxon>Dothideomycetes</taxon>
        <taxon>Pleosporomycetidae</taxon>
        <taxon>Pleosporales</taxon>
        <taxon>Massarineae</taxon>
        <taxon>Trematosphaeriaceae</taxon>
        <taxon>Trematosphaeria</taxon>
    </lineage>
</organism>
<dbReference type="GeneID" id="54575429"/>
<feature type="transmembrane region" description="Helical" evidence="2">
    <location>
        <begin position="118"/>
        <end position="139"/>
    </location>
</feature>
<sequence length="703" mass="77603">MAENDHEMRNISNDRQEQQNVPKPEAAQQNVAPLSPRSSLTAHEPATTRLRTPLWPIIVVLFYAAITLTSWVLLCIMSKRPFRGMDDYYDDDDYYDRQRQYLKANENCYKAAEILQTIAALLTIPVTSIICSVACVAYMQAASSRKSLNLRKIMALADQGWLSPRILWDRLPETGCLPLYIALGLTLIGSVSQILQNAFVDRESITAASGDDNFLGLMDVPDMLTKYAARPEGARIYRLRSLLESTSSEDSDVNLWIEEATMDKRNFQWFSSYGYNSSDKKNTYFTPLPYNFSSGAYPRPQYAPRISSVLDYVEIDTDEFQRECRNETDTGGFYANYVVNVDRGSAQSNLNITLEACMAGDLSSSPWKSTRDRQGITEVLYLQIFTHGSTSSGGRQYFKATADTSLGYFELPSHLNGQRPGPLLDKDPLAGNPSRGGNLEAVKREGSNVTYAGNAALMETSNKGPLLSLALALFGPGSFIASRLSNPAAYVVPPTIVGLVPIAACQGLYPLAKLMNTAGTGCVVNNNGEADTLSVIFSVHDLLASFTDPFLDDDSVHRAFSAGLFLANKLWLGQSTATMYGSSLHVNYDEGIPTYKPNISLVGLILGSLFLALHLLGLFLLAAYIAIMKPWASCMGAEVMVKMGTVYADVLGKAEGEAEWRQALQKLPGFIGDERPERETGRMQMGAVSGLRRTRWRRFEVLR</sequence>
<feature type="region of interest" description="Disordered" evidence="1">
    <location>
        <begin position="417"/>
        <end position="438"/>
    </location>
</feature>
<keyword evidence="2" id="KW-0472">Membrane</keyword>
<evidence type="ECO:0000313" key="3">
    <source>
        <dbReference type="EMBL" id="KAF2247946.1"/>
    </source>
</evidence>
<feature type="compositionally biased region" description="Basic and acidic residues" evidence="1">
    <location>
        <begin position="1"/>
        <end position="17"/>
    </location>
</feature>
<evidence type="ECO:0000313" key="4">
    <source>
        <dbReference type="Proteomes" id="UP000800094"/>
    </source>
</evidence>
<proteinExistence type="predicted"/>
<gene>
    <name evidence="3" type="ORF">BU26DRAFT_324030</name>
</gene>
<dbReference type="AlphaFoldDB" id="A0A6A6IC09"/>
<protein>
    <submittedName>
        <fullName evidence="3">Uncharacterized protein</fullName>
    </submittedName>
</protein>
<dbReference type="OrthoDB" id="5381672at2759"/>
<accession>A0A6A6IC09</accession>
<reference evidence="3" key="1">
    <citation type="journal article" date="2020" name="Stud. Mycol.">
        <title>101 Dothideomycetes genomes: a test case for predicting lifestyles and emergence of pathogens.</title>
        <authorList>
            <person name="Haridas S."/>
            <person name="Albert R."/>
            <person name="Binder M."/>
            <person name="Bloem J."/>
            <person name="Labutti K."/>
            <person name="Salamov A."/>
            <person name="Andreopoulos B."/>
            <person name="Baker S."/>
            <person name="Barry K."/>
            <person name="Bills G."/>
            <person name="Bluhm B."/>
            <person name="Cannon C."/>
            <person name="Castanera R."/>
            <person name="Culley D."/>
            <person name="Daum C."/>
            <person name="Ezra D."/>
            <person name="Gonzalez J."/>
            <person name="Henrissat B."/>
            <person name="Kuo A."/>
            <person name="Liang C."/>
            <person name="Lipzen A."/>
            <person name="Lutzoni F."/>
            <person name="Magnuson J."/>
            <person name="Mondo S."/>
            <person name="Nolan M."/>
            <person name="Ohm R."/>
            <person name="Pangilinan J."/>
            <person name="Park H.-J."/>
            <person name="Ramirez L."/>
            <person name="Alfaro M."/>
            <person name="Sun H."/>
            <person name="Tritt A."/>
            <person name="Yoshinaga Y."/>
            <person name="Zwiers L.-H."/>
            <person name="Turgeon B."/>
            <person name="Goodwin S."/>
            <person name="Spatafora J."/>
            <person name="Crous P."/>
            <person name="Grigoriev I."/>
        </authorList>
    </citation>
    <scope>NUCLEOTIDE SEQUENCE</scope>
    <source>
        <strain evidence="3">CBS 122368</strain>
    </source>
</reference>
<name>A0A6A6IC09_9PLEO</name>
<feature type="transmembrane region" description="Helical" evidence="2">
    <location>
        <begin position="601"/>
        <end position="627"/>
    </location>
</feature>
<dbReference type="EMBL" id="ML987196">
    <property type="protein sequence ID" value="KAF2247946.1"/>
    <property type="molecule type" value="Genomic_DNA"/>
</dbReference>
<keyword evidence="4" id="KW-1185">Reference proteome</keyword>
<dbReference type="Proteomes" id="UP000800094">
    <property type="component" value="Unassembled WGS sequence"/>
</dbReference>
<feature type="region of interest" description="Disordered" evidence="1">
    <location>
        <begin position="1"/>
        <end position="43"/>
    </location>
</feature>
<feature type="transmembrane region" description="Helical" evidence="2">
    <location>
        <begin position="54"/>
        <end position="76"/>
    </location>
</feature>
<evidence type="ECO:0000256" key="2">
    <source>
        <dbReference type="SAM" id="Phobius"/>
    </source>
</evidence>
<evidence type="ECO:0000256" key="1">
    <source>
        <dbReference type="SAM" id="MobiDB-lite"/>
    </source>
</evidence>